<keyword evidence="9" id="KW-0807">Transducer</keyword>
<evidence type="ECO:0000256" key="4">
    <source>
        <dbReference type="ARBA" id="ARBA00022692"/>
    </source>
</evidence>
<keyword evidence="3" id="KW-0716">Sensory transduction</keyword>
<dbReference type="PANTHER" id="PTHR21137:SF35">
    <property type="entry name" value="ODORANT RECEPTOR 19A-RELATED"/>
    <property type="match status" value="1"/>
</dbReference>
<dbReference type="VEuPathDB" id="VectorBase:AARA21_012650"/>
<dbReference type="InterPro" id="IPR004117">
    <property type="entry name" value="7tm6_olfct_rcpt"/>
</dbReference>
<evidence type="ECO:0000256" key="2">
    <source>
        <dbReference type="ARBA" id="ARBA00022475"/>
    </source>
</evidence>
<protein>
    <submittedName>
        <fullName evidence="10">Uncharacterized protein</fullName>
    </submittedName>
</protein>
<evidence type="ECO:0000313" key="10">
    <source>
        <dbReference type="EnsemblMetazoa" id="AARA004817-PA"/>
    </source>
</evidence>
<proteinExistence type="predicted"/>
<evidence type="ECO:0000256" key="6">
    <source>
        <dbReference type="ARBA" id="ARBA00022989"/>
    </source>
</evidence>
<evidence type="ECO:0000256" key="1">
    <source>
        <dbReference type="ARBA" id="ARBA00004651"/>
    </source>
</evidence>
<keyword evidence="8" id="KW-0675">Receptor</keyword>
<dbReference type="VEuPathDB" id="VectorBase:AARA004817"/>
<keyword evidence="5" id="KW-0552">Olfaction</keyword>
<dbReference type="GO" id="GO:0004984">
    <property type="term" value="F:olfactory receptor activity"/>
    <property type="evidence" value="ECO:0007669"/>
    <property type="project" value="InterPro"/>
</dbReference>
<dbReference type="GO" id="GO:0005549">
    <property type="term" value="F:odorant binding"/>
    <property type="evidence" value="ECO:0007669"/>
    <property type="project" value="InterPro"/>
</dbReference>
<keyword evidence="4" id="KW-0812">Transmembrane</keyword>
<evidence type="ECO:0000256" key="5">
    <source>
        <dbReference type="ARBA" id="ARBA00022725"/>
    </source>
</evidence>
<keyword evidence="6" id="KW-1133">Transmembrane helix</keyword>
<organism evidence="10 11">
    <name type="scientific">Anopheles arabiensis</name>
    <name type="common">Mosquito</name>
    <dbReference type="NCBI Taxonomy" id="7173"/>
    <lineage>
        <taxon>Eukaryota</taxon>
        <taxon>Metazoa</taxon>
        <taxon>Ecdysozoa</taxon>
        <taxon>Arthropoda</taxon>
        <taxon>Hexapoda</taxon>
        <taxon>Insecta</taxon>
        <taxon>Pterygota</taxon>
        <taxon>Neoptera</taxon>
        <taxon>Endopterygota</taxon>
        <taxon>Diptera</taxon>
        <taxon>Nematocera</taxon>
        <taxon>Culicoidea</taxon>
        <taxon>Culicidae</taxon>
        <taxon>Anophelinae</taxon>
        <taxon>Anopheles</taxon>
    </lineage>
</organism>
<keyword evidence="2" id="KW-1003">Cell membrane</keyword>
<sequence>MFSASAEMEWFRQQRHAICHLREGSDYLRYLRPFQLIAGYPINPRPALSKLATVVRVLAYLAYLGTLLHKISYVLYRPEDINYVSFVSGGITVLVAVLLLMLIFTVHYDAFHQLGTFLNDRAFARDHPLATGIRDRWYRWSNGLILGPQFCILLILLQTWISRQHLKKHTMLVVRGEPVGTEFDHFLYVSCLYFPTVGFFMGCSIVNAMLVGFLGEMELLATCLGELFETVERQVKEEGPTGQPDSRAHYWSTLHGELRRCAQRHCAIFTMLPKLQRMASFVFLQHHIFSLGLVVAGSYVTLRGPALRENIVLSEYPISIVLEYFIFCQLVEKLQDMNRSIGDRLYGTEWMLKLQYSRDFQREYRSAALTIRLLIMRSQHRVRFTCGSINPVSMEKFTEFLNLSYSIVMFLLSIN</sequence>
<evidence type="ECO:0000313" key="11">
    <source>
        <dbReference type="Proteomes" id="UP000075840"/>
    </source>
</evidence>
<evidence type="ECO:0000256" key="3">
    <source>
        <dbReference type="ARBA" id="ARBA00022606"/>
    </source>
</evidence>
<dbReference type="EnsemblMetazoa" id="AARA004817-RA">
    <property type="protein sequence ID" value="AARA004817-PA"/>
    <property type="gene ID" value="AARA004817"/>
</dbReference>
<dbReference type="EMBL" id="APCN01000607">
    <property type="status" value="NOT_ANNOTATED_CDS"/>
    <property type="molecule type" value="Genomic_DNA"/>
</dbReference>
<comment type="subcellular location">
    <subcellularLocation>
        <location evidence="1">Cell membrane</location>
        <topology evidence="1">Multi-pass membrane protein</topology>
    </subcellularLocation>
</comment>
<evidence type="ECO:0000256" key="8">
    <source>
        <dbReference type="ARBA" id="ARBA00023170"/>
    </source>
</evidence>
<dbReference type="GO" id="GO:0007165">
    <property type="term" value="P:signal transduction"/>
    <property type="evidence" value="ECO:0007669"/>
    <property type="project" value="UniProtKB-KW"/>
</dbReference>
<accession>A0A182HU56</accession>
<dbReference type="GO" id="GO:0005886">
    <property type="term" value="C:plasma membrane"/>
    <property type="evidence" value="ECO:0007669"/>
    <property type="project" value="UniProtKB-SubCell"/>
</dbReference>
<name>A0A182HU56_ANOAR</name>
<dbReference type="AlphaFoldDB" id="A0A182HU56"/>
<keyword evidence="11" id="KW-1185">Reference proteome</keyword>
<dbReference type="PANTHER" id="PTHR21137">
    <property type="entry name" value="ODORANT RECEPTOR"/>
    <property type="match status" value="1"/>
</dbReference>
<dbReference type="Pfam" id="PF02949">
    <property type="entry name" value="7tm_6"/>
    <property type="match status" value="1"/>
</dbReference>
<keyword evidence="7" id="KW-0472">Membrane</keyword>
<evidence type="ECO:0000256" key="9">
    <source>
        <dbReference type="ARBA" id="ARBA00023224"/>
    </source>
</evidence>
<evidence type="ECO:0000256" key="7">
    <source>
        <dbReference type="ARBA" id="ARBA00023136"/>
    </source>
</evidence>
<dbReference type="Proteomes" id="UP000075840">
    <property type="component" value="Unassembled WGS sequence"/>
</dbReference>
<reference evidence="10" key="1">
    <citation type="submission" date="2022-08" db="UniProtKB">
        <authorList>
            <consortium name="EnsemblMetazoa"/>
        </authorList>
    </citation>
    <scope>IDENTIFICATION</scope>
    <source>
        <strain evidence="10">Dongola</strain>
    </source>
</reference>